<dbReference type="AlphaFoldDB" id="A0A5P1FGY9"/>
<reference evidence="4" key="1">
    <citation type="journal article" date="2017" name="Nat. Commun.">
        <title>The asparagus genome sheds light on the origin and evolution of a young Y chromosome.</title>
        <authorList>
            <person name="Harkess A."/>
            <person name="Zhou J."/>
            <person name="Xu C."/>
            <person name="Bowers J.E."/>
            <person name="Van der Hulst R."/>
            <person name="Ayyampalayam S."/>
            <person name="Mercati F."/>
            <person name="Riccardi P."/>
            <person name="McKain M.R."/>
            <person name="Kakrana A."/>
            <person name="Tang H."/>
            <person name="Ray J."/>
            <person name="Groenendijk J."/>
            <person name="Arikit S."/>
            <person name="Mathioni S.M."/>
            <person name="Nakano M."/>
            <person name="Shan H."/>
            <person name="Telgmann-Rauber A."/>
            <person name="Kanno A."/>
            <person name="Yue Z."/>
            <person name="Chen H."/>
            <person name="Li W."/>
            <person name="Chen Y."/>
            <person name="Xu X."/>
            <person name="Zhang Y."/>
            <person name="Luo S."/>
            <person name="Chen H."/>
            <person name="Gao J."/>
            <person name="Mao Z."/>
            <person name="Pires J.C."/>
            <person name="Luo M."/>
            <person name="Kudrna D."/>
            <person name="Wing R.A."/>
            <person name="Meyers B.C."/>
            <person name="Yi K."/>
            <person name="Kong H."/>
            <person name="Lavrijsen P."/>
            <person name="Sunseri F."/>
            <person name="Falavigna A."/>
            <person name="Ye Y."/>
            <person name="Leebens-Mack J.H."/>
            <person name="Chen G."/>
        </authorList>
    </citation>
    <scope>NUCLEOTIDE SEQUENCE [LARGE SCALE GENOMIC DNA]</scope>
    <source>
        <strain evidence="4">cv. DH0086</strain>
    </source>
</reference>
<proteinExistence type="predicted"/>
<dbReference type="SMART" id="SM00358">
    <property type="entry name" value="DSRM"/>
    <property type="match status" value="1"/>
</dbReference>
<evidence type="ECO:0000313" key="4">
    <source>
        <dbReference type="Proteomes" id="UP000243459"/>
    </source>
</evidence>
<dbReference type="InterPro" id="IPR014720">
    <property type="entry name" value="dsRBD_dom"/>
</dbReference>
<organism evidence="3 4">
    <name type="scientific">Asparagus officinalis</name>
    <name type="common">Garden asparagus</name>
    <dbReference type="NCBI Taxonomy" id="4686"/>
    <lineage>
        <taxon>Eukaryota</taxon>
        <taxon>Viridiplantae</taxon>
        <taxon>Streptophyta</taxon>
        <taxon>Embryophyta</taxon>
        <taxon>Tracheophyta</taxon>
        <taxon>Spermatophyta</taxon>
        <taxon>Magnoliopsida</taxon>
        <taxon>Liliopsida</taxon>
        <taxon>Asparagales</taxon>
        <taxon>Asparagaceae</taxon>
        <taxon>Asparagoideae</taxon>
        <taxon>Asparagus</taxon>
    </lineage>
</organism>
<dbReference type="PROSITE" id="PS50137">
    <property type="entry name" value="DS_RBD"/>
    <property type="match status" value="1"/>
</dbReference>
<name>A0A5P1FGY9_ASPOF</name>
<evidence type="ECO:0000259" key="2">
    <source>
        <dbReference type="PROSITE" id="PS50137"/>
    </source>
</evidence>
<dbReference type="Gramene" id="ONK76677">
    <property type="protein sequence ID" value="ONK76677"/>
    <property type="gene ID" value="A4U43_C03F30890"/>
</dbReference>
<evidence type="ECO:0000313" key="3">
    <source>
        <dbReference type="EMBL" id="ONK76677.1"/>
    </source>
</evidence>
<dbReference type="Pfam" id="PF14709">
    <property type="entry name" value="DND1_DSRM"/>
    <property type="match status" value="1"/>
</dbReference>
<dbReference type="EMBL" id="CM007383">
    <property type="protein sequence ID" value="ONK76677.1"/>
    <property type="molecule type" value="Genomic_DNA"/>
</dbReference>
<gene>
    <name evidence="3" type="ORF">A4U43_C03F30890</name>
</gene>
<dbReference type="Gene3D" id="3.30.160.20">
    <property type="match status" value="1"/>
</dbReference>
<protein>
    <recommendedName>
        <fullName evidence="2">DRBM domain-containing protein</fullName>
    </recommendedName>
</protein>
<keyword evidence="4" id="KW-1185">Reference proteome</keyword>
<accession>A0A5P1FGY9</accession>
<dbReference type="GO" id="GO:0003723">
    <property type="term" value="F:RNA binding"/>
    <property type="evidence" value="ECO:0007669"/>
    <property type="project" value="UniProtKB-UniRule"/>
</dbReference>
<feature type="domain" description="DRBM" evidence="2">
    <location>
        <begin position="111"/>
        <end position="187"/>
    </location>
</feature>
<keyword evidence="1" id="KW-0694">RNA-binding</keyword>
<dbReference type="OrthoDB" id="786951at2759"/>
<sequence>MFGSEVDPLHPVTRWWVDAAGTARVWADPMVNEALVFIHKRTTLQEPVQSTQKESAELIVYNEQPITALNNNFLPKYLSQEPERTPSKSLQDQEVTCSKFRIQEKMETSPTAKMRLYEICVAKHWKRPSFVLCKEEGPNDRKMFTFRVIVHIEGISSTLLECYSEPKQQKRAAQENAAEGALWYLKHLGYLSKP</sequence>
<dbReference type="SUPFAM" id="SSF54768">
    <property type="entry name" value="dsRNA-binding domain-like"/>
    <property type="match status" value="1"/>
</dbReference>
<evidence type="ECO:0000256" key="1">
    <source>
        <dbReference type="PROSITE-ProRule" id="PRU00266"/>
    </source>
</evidence>
<dbReference type="Proteomes" id="UP000243459">
    <property type="component" value="Chromosome 3"/>
</dbReference>